<comment type="caution">
    <text evidence="1">The sequence shown here is derived from an EMBL/GenBank/DDBJ whole genome shotgun (WGS) entry which is preliminary data.</text>
</comment>
<evidence type="ECO:0000313" key="2">
    <source>
        <dbReference type="Proteomes" id="UP000814033"/>
    </source>
</evidence>
<dbReference type="Proteomes" id="UP000814033">
    <property type="component" value="Unassembled WGS sequence"/>
</dbReference>
<keyword evidence="2" id="KW-1185">Reference proteome</keyword>
<evidence type="ECO:0000313" key="1">
    <source>
        <dbReference type="EMBL" id="KAI0045258.1"/>
    </source>
</evidence>
<name>A0ACB8RMB5_9AGAM</name>
<sequence>MALSNDMAALIGFACETLLYGAYCVLCIVALRLFLWRRRNRDANFPIVAASIFLFLICTTHFALEFNHFYVTLGKNGVVKGYANETSPLVGADILISLADLVGDMILLYRCYLIYRKNIYIVIVPFLTAVGGLACICAVVHEVLAVSPTSPVAPSNLVPLGIAGYALPLCTNVIVTALIVGRIWFLTPRTGSEWGVTSSTTAMGHKAMEIIIESGALYLVVQAIFVTTFAMEVPSQAILAVIAAQIYGIAPTLIVIRVGMGLSTANRTTAALSTWNAKPASQVEVGYSSTAFTDGSTGAAAGIGLKAVKNGSLSRTQFSKGDEYSSTLHSSEFVIPAEV</sequence>
<gene>
    <name evidence="1" type="ORF">FA95DRAFT_1607824</name>
</gene>
<protein>
    <submittedName>
        <fullName evidence="1">Uncharacterized protein</fullName>
    </submittedName>
</protein>
<organism evidence="1 2">
    <name type="scientific">Auriscalpium vulgare</name>
    <dbReference type="NCBI Taxonomy" id="40419"/>
    <lineage>
        <taxon>Eukaryota</taxon>
        <taxon>Fungi</taxon>
        <taxon>Dikarya</taxon>
        <taxon>Basidiomycota</taxon>
        <taxon>Agaricomycotina</taxon>
        <taxon>Agaricomycetes</taxon>
        <taxon>Russulales</taxon>
        <taxon>Auriscalpiaceae</taxon>
        <taxon>Auriscalpium</taxon>
    </lineage>
</organism>
<reference evidence="1" key="1">
    <citation type="submission" date="2021-02" db="EMBL/GenBank/DDBJ databases">
        <authorList>
            <consortium name="DOE Joint Genome Institute"/>
            <person name="Ahrendt S."/>
            <person name="Looney B.P."/>
            <person name="Miyauchi S."/>
            <person name="Morin E."/>
            <person name="Drula E."/>
            <person name="Courty P.E."/>
            <person name="Chicoki N."/>
            <person name="Fauchery L."/>
            <person name="Kohler A."/>
            <person name="Kuo A."/>
            <person name="Labutti K."/>
            <person name="Pangilinan J."/>
            <person name="Lipzen A."/>
            <person name="Riley R."/>
            <person name="Andreopoulos W."/>
            <person name="He G."/>
            <person name="Johnson J."/>
            <person name="Barry K.W."/>
            <person name="Grigoriev I.V."/>
            <person name="Nagy L."/>
            <person name="Hibbett D."/>
            <person name="Henrissat B."/>
            <person name="Matheny P.B."/>
            <person name="Labbe J."/>
            <person name="Martin F."/>
        </authorList>
    </citation>
    <scope>NUCLEOTIDE SEQUENCE</scope>
    <source>
        <strain evidence="1">FP105234-sp</strain>
    </source>
</reference>
<reference evidence="1" key="2">
    <citation type="journal article" date="2022" name="New Phytol.">
        <title>Evolutionary transition to the ectomycorrhizal habit in the genomes of a hyperdiverse lineage of mushroom-forming fungi.</title>
        <authorList>
            <person name="Looney B."/>
            <person name="Miyauchi S."/>
            <person name="Morin E."/>
            <person name="Drula E."/>
            <person name="Courty P.E."/>
            <person name="Kohler A."/>
            <person name="Kuo A."/>
            <person name="LaButti K."/>
            <person name="Pangilinan J."/>
            <person name="Lipzen A."/>
            <person name="Riley R."/>
            <person name="Andreopoulos W."/>
            <person name="He G."/>
            <person name="Johnson J."/>
            <person name="Nolan M."/>
            <person name="Tritt A."/>
            <person name="Barry K.W."/>
            <person name="Grigoriev I.V."/>
            <person name="Nagy L.G."/>
            <person name="Hibbett D."/>
            <person name="Henrissat B."/>
            <person name="Matheny P.B."/>
            <person name="Labbe J."/>
            <person name="Martin F.M."/>
        </authorList>
    </citation>
    <scope>NUCLEOTIDE SEQUENCE</scope>
    <source>
        <strain evidence="1">FP105234-sp</strain>
    </source>
</reference>
<accession>A0ACB8RMB5</accession>
<proteinExistence type="predicted"/>
<dbReference type="EMBL" id="MU275956">
    <property type="protein sequence ID" value="KAI0045258.1"/>
    <property type="molecule type" value="Genomic_DNA"/>
</dbReference>